<dbReference type="GO" id="GO:0001682">
    <property type="term" value="P:tRNA 5'-leader removal"/>
    <property type="evidence" value="ECO:0007669"/>
    <property type="project" value="UniProtKB-UniRule"/>
</dbReference>
<comment type="function">
    <text evidence="6">Part of ribonuclease P, a protein complex that generates mature tRNA molecules by cleaving their 5'-ends.</text>
</comment>
<evidence type="ECO:0000256" key="1">
    <source>
        <dbReference type="ARBA" id="ARBA00022490"/>
    </source>
</evidence>
<dbReference type="OrthoDB" id="19261at2157"/>
<dbReference type="InterPro" id="IPR038085">
    <property type="entry name" value="Rnp2-like_sf"/>
</dbReference>
<protein>
    <recommendedName>
        <fullName evidence="6">Ribonuclease P protein component 2</fullName>
        <shortName evidence="6">RNase P component 2</shortName>
        <ecNumber evidence="6">3.1.26.5</ecNumber>
    </recommendedName>
    <alternativeName>
        <fullName evidence="6">Pop5</fullName>
    </alternativeName>
</protein>
<keyword evidence="8" id="KW-1185">Reference proteome</keyword>
<name>E3GZ87_METFV</name>
<dbReference type="InterPro" id="IPR016434">
    <property type="entry name" value="Rnp2_archaea"/>
</dbReference>
<keyword evidence="3 6" id="KW-0540">Nuclease</keyword>
<dbReference type="GO" id="GO:0005737">
    <property type="term" value="C:cytoplasm"/>
    <property type="evidence" value="ECO:0007669"/>
    <property type="project" value="UniProtKB-SubCell"/>
</dbReference>
<comment type="catalytic activity">
    <reaction evidence="6">
        <text>Endonucleolytic cleavage of RNA, removing 5'-extranucleotides from tRNA precursor.</text>
        <dbReference type="EC" id="3.1.26.5"/>
    </reaction>
</comment>
<dbReference type="PANTHER" id="PTHR15441:SF2">
    <property type="entry name" value="RIBONUCLEASE P_MRP PROTEIN SUBUNIT POP5"/>
    <property type="match status" value="1"/>
</dbReference>
<dbReference type="Pfam" id="PF01900">
    <property type="entry name" value="RNase_P_Rpp14"/>
    <property type="match status" value="1"/>
</dbReference>
<comment type="subunit">
    <text evidence="6">Consists of a catalytic RNA component and at least 4-5 protein subunits.</text>
</comment>
<dbReference type="HOGENOM" id="CLU_137733_1_0_2"/>
<evidence type="ECO:0000256" key="2">
    <source>
        <dbReference type="ARBA" id="ARBA00022694"/>
    </source>
</evidence>
<dbReference type="InterPro" id="IPR002759">
    <property type="entry name" value="Pop5/Rpp14/Rnp2-like"/>
</dbReference>
<dbReference type="PANTHER" id="PTHR15441">
    <property type="entry name" value="RIBONUCLEASE P PROTEIN SUBUNIT P14"/>
    <property type="match status" value="1"/>
</dbReference>
<dbReference type="KEGG" id="mfv:Mfer_0820"/>
<evidence type="ECO:0000313" key="7">
    <source>
        <dbReference type="EMBL" id="ADP77619.1"/>
    </source>
</evidence>
<evidence type="ECO:0000256" key="5">
    <source>
        <dbReference type="ARBA" id="ARBA00022801"/>
    </source>
</evidence>
<dbReference type="GO" id="GO:0030677">
    <property type="term" value="C:ribonuclease P complex"/>
    <property type="evidence" value="ECO:0007669"/>
    <property type="project" value="UniProtKB-UniRule"/>
</dbReference>
<gene>
    <name evidence="6" type="primary">rnp2</name>
    <name evidence="7" type="ordered locus">Mfer_0820</name>
</gene>
<dbReference type="HAMAP" id="MF_00755">
    <property type="entry name" value="RNase_P_2"/>
    <property type="match status" value="1"/>
</dbReference>
<dbReference type="STRING" id="523846.Mfer_0820"/>
<dbReference type="GO" id="GO:0004526">
    <property type="term" value="F:ribonuclease P activity"/>
    <property type="evidence" value="ECO:0007669"/>
    <property type="project" value="UniProtKB-UniRule"/>
</dbReference>
<sequence>MKLKILPSSLRYKKRYIAFEIISELSLNRRDIINIIWDSCLKVYGECNVSKFRIWVTKLWCPPSLQHGRVMAGLLRCKRGEEKKVISALSLVSQYKGKRVVIHTLGVSGTMRAAMRKFILPLLKNSSGKLEK</sequence>
<keyword evidence="2 6" id="KW-0819">tRNA processing</keyword>
<proteinExistence type="inferred from homology"/>
<evidence type="ECO:0000313" key="8">
    <source>
        <dbReference type="Proteomes" id="UP000002315"/>
    </source>
</evidence>
<dbReference type="Proteomes" id="UP000002315">
    <property type="component" value="Chromosome"/>
</dbReference>
<organism evidence="7 8">
    <name type="scientific">Methanothermus fervidus (strain ATCC 43054 / DSM 2088 / JCM 10308 / V24 S)</name>
    <dbReference type="NCBI Taxonomy" id="523846"/>
    <lineage>
        <taxon>Archaea</taxon>
        <taxon>Methanobacteriati</taxon>
        <taxon>Methanobacteriota</taxon>
        <taxon>Methanomada group</taxon>
        <taxon>Methanobacteria</taxon>
        <taxon>Methanobacteriales</taxon>
        <taxon>Methanothermaceae</taxon>
        <taxon>Methanothermus</taxon>
    </lineage>
</organism>
<evidence type="ECO:0000256" key="6">
    <source>
        <dbReference type="HAMAP-Rule" id="MF_00755"/>
    </source>
</evidence>
<dbReference type="EC" id="3.1.26.5" evidence="6"/>
<keyword evidence="4 6" id="KW-0255">Endonuclease</keyword>
<keyword evidence="5 6" id="KW-0378">Hydrolase</keyword>
<comment type="subcellular location">
    <subcellularLocation>
        <location evidence="6">Cytoplasm</location>
    </subcellularLocation>
</comment>
<dbReference type="PIRSF" id="PIRSF004952">
    <property type="entry name" value="RNase_P_2"/>
    <property type="match status" value="1"/>
</dbReference>
<dbReference type="SUPFAM" id="SSF160350">
    <property type="entry name" value="Rnp2-like"/>
    <property type="match status" value="1"/>
</dbReference>
<dbReference type="EMBL" id="CP002278">
    <property type="protein sequence ID" value="ADP77619.1"/>
    <property type="molecule type" value="Genomic_DNA"/>
</dbReference>
<dbReference type="Gene3D" id="3.30.70.3250">
    <property type="entry name" value="Ribonuclease P, Pop5 subunit"/>
    <property type="match status" value="1"/>
</dbReference>
<reference evidence="7 8" key="1">
    <citation type="journal article" date="2010" name="Stand. Genomic Sci.">
        <title>Complete genome sequence of Methanothermus fervidus type strain (V24S).</title>
        <authorList>
            <person name="Anderson I."/>
            <person name="Djao O.D."/>
            <person name="Misra M."/>
            <person name="Chertkov O."/>
            <person name="Nolan M."/>
            <person name="Lucas S."/>
            <person name="Lapidus A."/>
            <person name="Del Rio T.G."/>
            <person name="Tice H."/>
            <person name="Cheng J.F."/>
            <person name="Tapia R."/>
            <person name="Han C."/>
            <person name="Goodwin L."/>
            <person name="Pitluck S."/>
            <person name="Liolios K."/>
            <person name="Ivanova N."/>
            <person name="Mavromatis K."/>
            <person name="Mikhailova N."/>
            <person name="Pati A."/>
            <person name="Brambilla E."/>
            <person name="Chen A."/>
            <person name="Palaniappan K."/>
            <person name="Land M."/>
            <person name="Hauser L."/>
            <person name="Chang Y.J."/>
            <person name="Jeffries C.D."/>
            <person name="Sikorski J."/>
            <person name="Spring S."/>
            <person name="Rohde M."/>
            <person name="Eichinger K."/>
            <person name="Huber H."/>
            <person name="Wirth R."/>
            <person name="Goker M."/>
            <person name="Detter J.C."/>
            <person name="Woyke T."/>
            <person name="Bristow J."/>
            <person name="Eisen J.A."/>
            <person name="Markowitz V."/>
            <person name="Hugenholtz P."/>
            <person name="Klenk H.P."/>
            <person name="Kyrpides N.C."/>
        </authorList>
    </citation>
    <scope>NUCLEOTIDE SEQUENCE [LARGE SCALE GENOMIC DNA]</scope>
    <source>
        <strain evidence="8">ATCC 43054 / DSM 2088 / JCM 10308 / V24 S</strain>
    </source>
</reference>
<evidence type="ECO:0000256" key="3">
    <source>
        <dbReference type="ARBA" id="ARBA00022722"/>
    </source>
</evidence>
<evidence type="ECO:0000256" key="4">
    <source>
        <dbReference type="ARBA" id="ARBA00022759"/>
    </source>
</evidence>
<accession>E3GZ87</accession>
<comment type="similarity">
    <text evidence="6">Belongs to the eukaryotic/archaeal RNase P protein component 2 family.</text>
</comment>
<dbReference type="AlphaFoldDB" id="E3GZ87"/>
<keyword evidence="1 6" id="KW-0963">Cytoplasm</keyword>